<evidence type="ECO:0000259" key="1">
    <source>
        <dbReference type="Pfam" id="PF12937"/>
    </source>
</evidence>
<dbReference type="Proteomes" id="UP000292082">
    <property type="component" value="Unassembled WGS sequence"/>
</dbReference>
<dbReference type="Gene3D" id="3.80.10.10">
    <property type="entry name" value="Ribonuclease Inhibitor"/>
    <property type="match status" value="1"/>
</dbReference>
<reference evidence="2 3" key="1">
    <citation type="submission" date="2019-01" db="EMBL/GenBank/DDBJ databases">
        <title>Draft genome sequences of three monokaryotic isolates of the white-rot basidiomycete fungus Dichomitus squalens.</title>
        <authorList>
            <consortium name="DOE Joint Genome Institute"/>
            <person name="Lopez S.C."/>
            <person name="Andreopoulos B."/>
            <person name="Pangilinan J."/>
            <person name="Lipzen A."/>
            <person name="Riley R."/>
            <person name="Ahrendt S."/>
            <person name="Ng V."/>
            <person name="Barry K."/>
            <person name="Daum C."/>
            <person name="Grigoriev I.V."/>
            <person name="Hilden K.S."/>
            <person name="Makela M.R."/>
            <person name="de Vries R.P."/>
        </authorList>
    </citation>
    <scope>NUCLEOTIDE SEQUENCE [LARGE SCALE GENOMIC DNA]</scope>
    <source>
        <strain evidence="2 3">CBS 464.89</strain>
    </source>
</reference>
<dbReference type="AlphaFoldDB" id="A0A4Q9PQ55"/>
<feature type="domain" description="F-box" evidence="1">
    <location>
        <begin position="60"/>
        <end position="104"/>
    </location>
</feature>
<organism evidence="2 3">
    <name type="scientific">Dichomitus squalens</name>
    <dbReference type="NCBI Taxonomy" id="114155"/>
    <lineage>
        <taxon>Eukaryota</taxon>
        <taxon>Fungi</taxon>
        <taxon>Dikarya</taxon>
        <taxon>Basidiomycota</taxon>
        <taxon>Agaricomycotina</taxon>
        <taxon>Agaricomycetes</taxon>
        <taxon>Polyporales</taxon>
        <taxon>Polyporaceae</taxon>
        <taxon>Dichomitus</taxon>
    </lineage>
</organism>
<dbReference type="SUPFAM" id="SSF81383">
    <property type="entry name" value="F-box domain"/>
    <property type="match status" value="1"/>
</dbReference>
<evidence type="ECO:0000313" key="3">
    <source>
        <dbReference type="Proteomes" id="UP000292082"/>
    </source>
</evidence>
<keyword evidence="3" id="KW-1185">Reference proteome</keyword>
<dbReference type="CDD" id="cd09917">
    <property type="entry name" value="F-box_SF"/>
    <property type="match status" value="1"/>
</dbReference>
<protein>
    <recommendedName>
        <fullName evidence="1">F-box domain-containing protein</fullName>
    </recommendedName>
</protein>
<dbReference type="SUPFAM" id="SSF52047">
    <property type="entry name" value="RNI-like"/>
    <property type="match status" value="1"/>
</dbReference>
<dbReference type="InterPro" id="IPR032675">
    <property type="entry name" value="LRR_dom_sf"/>
</dbReference>
<dbReference type="InterPro" id="IPR001810">
    <property type="entry name" value="F-box_dom"/>
</dbReference>
<dbReference type="EMBL" id="ML145153">
    <property type="protein sequence ID" value="TBU56334.1"/>
    <property type="molecule type" value="Genomic_DNA"/>
</dbReference>
<dbReference type="STRING" id="114155.A0A4Q9PQ55"/>
<gene>
    <name evidence="2" type="ORF">BD310DRAFT_931676</name>
</gene>
<proteinExistence type="predicted"/>
<name>A0A4Q9PQ55_9APHY</name>
<dbReference type="InterPro" id="IPR036047">
    <property type="entry name" value="F-box-like_dom_sf"/>
</dbReference>
<sequence>MSNCSLAFVRDNQQQNRLLANPAFGTRKLASVTHTESKPKPRFARPRMTLGGFGATSAAEALPLDVLPIILGYLTDRHDLCTCAHLSKAFHHAATPILYRTLDVRVVTTKIKHQPQPQPPVIVHPSTTILKKPEYAKYVRHVREAGAVRIYRPDLREACRKALRLCVNLEGFTWSDDSSDVGDERDFMEYLDILQNLPLREVVIRTFYGLSDFVWARLQDFTNLRKVSIWCMEGKPRILQGWSDKLGPSLTHLELGRCSGVPASILISVLSHLPQLRALRLKGAPSTAILEILTFLPHLKALDTEYFGQAGLSRYNDVPASSLRELTVRTSSVHIQGFQQLWTWIRLLTPRPGLESFTLNAFSTQGETLIPRVFILDMASTHKDTLKHFRADSTQMTMKDIECLCTVFPALETLSCATIGTPDGSRYEDSLVNANNLREFRMSANSWMHPHKVKEFVESEVIQGGVRRAMLRQGSVLRVIGIGFVVFEGRWAHRRAEDGTSTVEFEIVSNVVPGMSYGIEPY</sequence>
<evidence type="ECO:0000313" key="2">
    <source>
        <dbReference type="EMBL" id="TBU56334.1"/>
    </source>
</evidence>
<dbReference type="Pfam" id="PF12937">
    <property type="entry name" value="F-box-like"/>
    <property type="match status" value="1"/>
</dbReference>
<accession>A0A4Q9PQ55</accession>